<name>A0A8X6W206_TRICX</name>
<accession>A0A8X6W206</accession>
<gene>
    <name evidence="2" type="ORF">TNCV_2879961</name>
</gene>
<keyword evidence="3" id="KW-1185">Reference proteome</keyword>
<dbReference type="AlphaFoldDB" id="A0A8X6W206"/>
<reference evidence="2" key="1">
    <citation type="submission" date="2020-08" db="EMBL/GenBank/DDBJ databases">
        <title>Multicomponent nature underlies the extraordinary mechanical properties of spider dragline silk.</title>
        <authorList>
            <person name="Kono N."/>
            <person name="Nakamura H."/>
            <person name="Mori M."/>
            <person name="Yoshida Y."/>
            <person name="Ohtoshi R."/>
            <person name="Malay A.D."/>
            <person name="Moran D.A.P."/>
            <person name="Tomita M."/>
            <person name="Numata K."/>
            <person name="Arakawa K."/>
        </authorList>
    </citation>
    <scope>NUCLEOTIDE SEQUENCE</scope>
</reference>
<organism evidence="2 3">
    <name type="scientific">Trichonephila clavipes</name>
    <name type="common">Golden silk orbweaver</name>
    <name type="synonym">Nephila clavipes</name>
    <dbReference type="NCBI Taxonomy" id="2585209"/>
    <lineage>
        <taxon>Eukaryota</taxon>
        <taxon>Metazoa</taxon>
        <taxon>Ecdysozoa</taxon>
        <taxon>Arthropoda</taxon>
        <taxon>Chelicerata</taxon>
        <taxon>Arachnida</taxon>
        <taxon>Araneae</taxon>
        <taxon>Araneomorphae</taxon>
        <taxon>Entelegynae</taxon>
        <taxon>Araneoidea</taxon>
        <taxon>Nephilidae</taxon>
        <taxon>Trichonephila</taxon>
    </lineage>
</organism>
<evidence type="ECO:0000256" key="1">
    <source>
        <dbReference type="SAM" id="Phobius"/>
    </source>
</evidence>
<proteinExistence type="predicted"/>
<sequence length="136" mass="15394">MVANSAHSTHPKSVLLTWGVILNVSIVAITFVILLDELQKTLLENSGLCIRKKRLTAFLTQELLSKRLQVRFSFTWCEIRTVCENSVGTLNQEFHYGFALQSPSVISHCHPTTECQISEAHAAFLRIESFNFERVS</sequence>
<comment type="caution">
    <text evidence="2">The sequence shown here is derived from an EMBL/GenBank/DDBJ whole genome shotgun (WGS) entry which is preliminary data.</text>
</comment>
<keyword evidence="1" id="KW-1133">Transmembrane helix</keyword>
<keyword evidence="1" id="KW-0472">Membrane</keyword>
<evidence type="ECO:0000313" key="2">
    <source>
        <dbReference type="EMBL" id="GFY26668.1"/>
    </source>
</evidence>
<dbReference type="EMBL" id="BMAU01021376">
    <property type="protein sequence ID" value="GFY26668.1"/>
    <property type="molecule type" value="Genomic_DNA"/>
</dbReference>
<evidence type="ECO:0000313" key="3">
    <source>
        <dbReference type="Proteomes" id="UP000887159"/>
    </source>
</evidence>
<keyword evidence="1" id="KW-0812">Transmembrane</keyword>
<dbReference type="Proteomes" id="UP000887159">
    <property type="component" value="Unassembled WGS sequence"/>
</dbReference>
<feature type="transmembrane region" description="Helical" evidence="1">
    <location>
        <begin position="15"/>
        <end position="35"/>
    </location>
</feature>
<protein>
    <submittedName>
        <fullName evidence="2">Uncharacterized protein</fullName>
    </submittedName>
</protein>